<keyword evidence="3" id="KW-1185">Reference proteome</keyword>
<dbReference type="InterPro" id="IPR010598">
    <property type="entry name" value="C5-epim_C"/>
</dbReference>
<dbReference type="InterPro" id="IPR039721">
    <property type="entry name" value="C5-epimerase"/>
</dbReference>
<sequence>MVAGSFDYSSVGPYLSYAKKSFRTAGRIKLDADGLPMVRYGEEFQYNPVTIAQFGLAKDAQGDISGLKKAADKLIDLQRSDGAFPYYFQFRPYMMTANYAPGWVSGMAQGQALSVLSRGWKKTGDNRYLKAGNAALSFLQVKHPDGPMTTLADLDPALSNYIFFEEYITDPHTYTLNGYMFTLIGLYDWSTITGSKTANRLFKDGIKTLEKILPLYDLGNFSSYDLYYITQPKYLVQVPPHVAARYHKVHLELLSALYSVTHVQLFHEVDSRWRKYVNQAP</sequence>
<evidence type="ECO:0000313" key="2">
    <source>
        <dbReference type="EMBL" id="OQM77441.1"/>
    </source>
</evidence>
<evidence type="ECO:0000313" key="3">
    <source>
        <dbReference type="Proteomes" id="UP000191905"/>
    </source>
</evidence>
<dbReference type="AlphaFoldDB" id="A0A1V8RW58"/>
<reference evidence="2 3" key="1">
    <citation type="journal article" date="2016" name="Int. J. Syst. Evol. Microbiol.">
        <title>Pseudaminobacter manganicus sp. nov., isolated from sludge of a manganese mine.</title>
        <authorList>
            <person name="Li J."/>
            <person name="Huang J."/>
            <person name="Liao S."/>
            <person name="Wang G."/>
        </authorList>
    </citation>
    <scope>NUCLEOTIDE SEQUENCE [LARGE SCALE GENOMIC DNA]</scope>
    <source>
        <strain evidence="2 3">JH-7</strain>
    </source>
</reference>
<dbReference type="Pfam" id="PF06662">
    <property type="entry name" value="C5-epim_C"/>
    <property type="match status" value="1"/>
</dbReference>
<dbReference type="STRING" id="1873176.BFN67_00935"/>
<accession>A0A1V8RW58</accession>
<feature type="domain" description="D-glucuronyl C5-epimerase C-terminal" evidence="1">
    <location>
        <begin position="80"/>
        <end position="275"/>
    </location>
</feature>
<dbReference type="EMBL" id="MDET01000001">
    <property type="protein sequence ID" value="OQM77441.1"/>
    <property type="molecule type" value="Genomic_DNA"/>
</dbReference>
<dbReference type="Proteomes" id="UP000191905">
    <property type="component" value="Unassembled WGS sequence"/>
</dbReference>
<evidence type="ECO:0000259" key="1">
    <source>
        <dbReference type="Pfam" id="PF06662"/>
    </source>
</evidence>
<dbReference type="GO" id="GO:0047464">
    <property type="term" value="F:heparosan-N-sulfate-glucuronate 5-epimerase activity"/>
    <property type="evidence" value="ECO:0007669"/>
    <property type="project" value="InterPro"/>
</dbReference>
<gene>
    <name evidence="2" type="ORF">BFN67_00935</name>
</gene>
<name>A0A1V8RW58_9HYPH</name>
<dbReference type="GO" id="GO:0015012">
    <property type="term" value="P:heparan sulfate proteoglycan biosynthetic process"/>
    <property type="evidence" value="ECO:0007669"/>
    <property type="project" value="InterPro"/>
</dbReference>
<dbReference type="SUPFAM" id="SSF81853">
    <property type="entry name" value="Family 10 polysaccharide lyase"/>
    <property type="match status" value="1"/>
</dbReference>
<comment type="caution">
    <text evidence="2">The sequence shown here is derived from an EMBL/GenBank/DDBJ whole genome shotgun (WGS) entry which is preliminary data.</text>
</comment>
<protein>
    <recommendedName>
        <fullName evidence="1">D-glucuronyl C5-epimerase C-terminal domain-containing protein</fullName>
    </recommendedName>
</protein>
<organism evidence="2 3">
    <name type="scientific">Manganibacter manganicus</name>
    <dbReference type="NCBI Taxonomy" id="1873176"/>
    <lineage>
        <taxon>Bacteria</taxon>
        <taxon>Pseudomonadati</taxon>
        <taxon>Pseudomonadota</taxon>
        <taxon>Alphaproteobacteria</taxon>
        <taxon>Hyphomicrobiales</taxon>
        <taxon>Phyllobacteriaceae</taxon>
        <taxon>Manganibacter</taxon>
    </lineage>
</organism>
<dbReference type="PANTHER" id="PTHR13174">
    <property type="entry name" value="D-GLUCURONYL C5-EPIMERASE"/>
    <property type="match status" value="1"/>
</dbReference>
<dbReference type="PANTHER" id="PTHR13174:SF3">
    <property type="entry name" value="D-GLUCURONYL C5-EPIMERASE"/>
    <property type="match status" value="1"/>
</dbReference>
<proteinExistence type="predicted"/>